<dbReference type="Gene3D" id="3.20.20.140">
    <property type="entry name" value="Metal-dependent hydrolases"/>
    <property type="match status" value="1"/>
</dbReference>
<dbReference type="GO" id="GO:0016810">
    <property type="term" value="F:hydrolase activity, acting on carbon-nitrogen (but not peptide) bonds"/>
    <property type="evidence" value="ECO:0007669"/>
    <property type="project" value="InterPro"/>
</dbReference>
<dbReference type="InterPro" id="IPR013108">
    <property type="entry name" value="Amidohydro_3"/>
</dbReference>
<dbReference type="RefSeq" id="WP_369059196.1">
    <property type="nucleotide sequence ID" value="NZ_CP158375.1"/>
</dbReference>
<dbReference type="Gene3D" id="3.10.310.70">
    <property type="match status" value="1"/>
</dbReference>
<dbReference type="Pfam" id="PF07969">
    <property type="entry name" value="Amidohydro_3"/>
    <property type="match status" value="1"/>
</dbReference>
<dbReference type="SUPFAM" id="SSF51338">
    <property type="entry name" value="Composite domain of metallo-dependent hydrolases"/>
    <property type="match status" value="1"/>
</dbReference>
<dbReference type="AlphaFoldDB" id="A0AB39KRK4"/>
<dbReference type="PANTHER" id="PTHR22642">
    <property type="entry name" value="IMIDAZOLONEPROPIONASE"/>
    <property type="match status" value="1"/>
</dbReference>
<dbReference type="EMBL" id="CP158375">
    <property type="protein sequence ID" value="XDO96344.1"/>
    <property type="molecule type" value="Genomic_DNA"/>
</dbReference>
<dbReference type="Gene3D" id="2.30.40.10">
    <property type="entry name" value="Urease, subunit C, domain 1"/>
    <property type="match status" value="1"/>
</dbReference>
<organism evidence="3">
    <name type="scientific">Caulobacter sp. 73W</name>
    <dbReference type="NCBI Taxonomy" id="3161137"/>
    <lineage>
        <taxon>Bacteria</taxon>
        <taxon>Pseudomonadati</taxon>
        <taxon>Pseudomonadota</taxon>
        <taxon>Alphaproteobacteria</taxon>
        <taxon>Caulobacterales</taxon>
        <taxon>Caulobacteraceae</taxon>
        <taxon>Caulobacter</taxon>
    </lineage>
</organism>
<reference evidence="3" key="1">
    <citation type="submission" date="2024-06" db="EMBL/GenBank/DDBJ databases">
        <title>Caulobacter inopinatus, sp. nov.</title>
        <authorList>
            <person name="Donachie S.P."/>
        </authorList>
    </citation>
    <scope>NUCLEOTIDE SEQUENCE</scope>
    <source>
        <strain evidence="3">73W</strain>
    </source>
</reference>
<accession>A0AB39KRK4</accession>
<evidence type="ECO:0000256" key="1">
    <source>
        <dbReference type="SAM" id="SignalP"/>
    </source>
</evidence>
<dbReference type="InterPro" id="IPR032466">
    <property type="entry name" value="Metal_Hydrolase"/>
</dbReference>
<dbReference type="CDD" id="cd01300">
    <property type="entry name" value="YtcJ_like"/>
    <property type="match status" value="1"/>
</dbReference>
<evidence type="ECO:0000259" key="2">
    <source>
        <dbReference type="Pfam" id="PF07969"/>
    </source>
</evidence>
<proteinExistence type="predicted"/>
<dbReference type="InterPro" id="IPR011059">
    <property type="entry name" value="Metal-dep_hydrolase_composite"/>
</dbReference>
<dbReference type="PANTHER" id="PTHR22642:SF2">
    <property type="entry name" value="PROTEIN LONG AFTER FAR-RED 3"/>
    <property type="match status" value="1"/>
</dbReference>
<sequence>MKLKAMFLAGAALLAATTAAKADTWVMNANGYALGKDGKAVPFRTLRIGKDGKIAWVTQAVPRIAWGPDDVMVDAGGKTVIPGLIDAHGHVMGLGFQALALDLTGTKSLDEALRRLKAYAAANPDKPWIIGRGWNQEIWKLGRFPTAAELDAVVSDRPVWLERVDGHAGWANSKTLQIAGVTAASKDPTGGRIERKADGAPAGVLVDAAQEMVAAKVPAPTAADAEAALSAALKIMAEVGLTGVGDAGADPKTWALYDRFGKEGRLTARIYAMAGGMESLEAISPKGPIDWTHGDRLALKSVKLYSDGALGSRGAFLKAPYSDDPHNIGLQFLPQDKLNAMVRSAASRGYQVNVHAIGDGANAEVLDAFESVKASTPKGLRHRVEHAQVVDPVDLPRFAKLEVIASMQPTHATSDKNMAEDRLGKARMKGAYAWRSVLDSGARFAGGSDFPVEAPNPFFGIHAAVTRQDHNDQPLGGWYPGEALTLDEALAAFTTGAAYAEFGEGKFGSLAQGEWADFLILDQDPYKIPPKDLWKIKVQETWVGGKRVYQREGAAQ</sequence>
<gene>
    <name evidence="3" type="ORF">ABOZ73_16435</name>
</gene>
<feature type="signal peptide" evidence="1">
    <location>
        <begin position="1"/>
        <end position="22"/>
    </location>
</feature>
<name>A0AB39KRK4_9CAUL</name>
<feature type="domain" description="Amidohydrolase 3" evidence="2">
    <location>
        <begin position="73"/>
        <end position="549"/>
    </location>
</feature>
<feature type="chain" id="PRO_5044330049" evidence="1">
    <location>
        <begin position="23"/>
        <end position="556"/>
    </location>
</feature>
<protein>
    <submittedName>
        <fullName evidence="3">Amidohydrolase</fullName>
    </submittedName>
</protein>
<dbReference type="InterPro" id="IPR033932">
    <property type="entry name" value="YtcJ-like"/>
</dbReference>
<dbReference type="SUPFAM" id="SSF51556">
    <property type="entry name" value="Metallo-dependent hydrolases"/>
    <property type="match status" value="1"/>
</dbReference>
<keyword evidence="1" id="KW-0732">Signal</keyword>
<evidence type="ECO:0000313" key="3">
    <source>
        <dbReference type="EMBL" id="XDO96344.1"/>
    </source>
</evidence>